<reference evidence="1 2" key="1">
    <citation type="submission" date="2015-07" db="EMBL/GenBank/DDBJ databases">
        <authorList>
            <consortium name="Pathogen Informatics"/>
        </authorList>
    </citation>
    <scope>NUCLEOTIDE SEQUENCE [LARGE SCALE GENOMIC DNA]</scope>
    <source>
        <strain evidence="1 2">A316</strain>
    </source>
</reference>
<accession>A0A655Z2N2</accession>
<evidence type="ECO:0000313" key="1">
    <source>
        <dbReference type="EMBL" id="CSC15892.1"/>
    </source>
</evidence>
<dbReference type="Proteomes" id="UP000041770">
    <property type="component" value="Unassembled WGS sequence"/>
</dbReference>
<sequence length="115" mass="12858">MNRNSAPNQTAWFGNRRGFLQSIPPCRYVPLHRVPAHLALVLLGVSPHQQYGLSGLAHTLARSVCLGDTRYAQYGSHQFVGKSRWLWSVRKADPTLPLGDEHAQCKGHYALPTQQ</sequence>
<proteinExistence type="predicted"/>
<dbReference type="EMBL" id="CWQY01000003">
    <property type="protein sequence ID" value="CSC15892.1"/>
    <property type="molecule type" value="Genomic_DNA"/>
</dbReference>
<dbReference type="AlphaFoldDB" id="A0A655Z2N2"/>
<evidence type="ECO:0000313" key="2">
    <source>
        <dbReference type="Proteomes" id="UP000041770"/>
    </source>
</evidence>
<gene>
    <name evidence="1" type="ORF">ERS013200_00713</name>
</gene>
<name>A0A655Z2N2_VIBCL</name>
<organism evidence="1 2">
    <name type="scientific">Vibrio cholerae</name>
    <dbReference type="NCBI Taxonomy" id="666"/>
    <lineage>
        <taxon>Bacteria</taxon>
        <taxon>Pseudomonadati</taxon>
        <taxon>Pseudomonadota</taxon>
        <taxon>Gammaproteobacteria</taxon>
        <taxon>Vibrionales</taxon>
        <taxon>Vibrionaceae</taxon>
        <taxon>Vibrio</taxon>
    </lineage>
</organism>
<protein>
    <submittedName>
        <fullName evidence="1">Uncharacterized protein</fullName>
    </submittedName>
</protein>